<dbReference type="CDD" id="cd01144">
    <property type="entry name" value="BtuF"/>
    <property type="match status" value="1"/>
</dbReference>
<dbReference type="InterPro" id="IPR002491">
    <property type="entry name" value="ABC_transptr_periplasmic_BD"/>
</dbReference>
<organism evidence="4 5">
    <name type="scientific">Craterilacuibacter sinensis</name>
    <dbReference type="NCBI Taxonomy" id="2686017"/>
    <lineage>
        <taxon>Bacteria</taxon>
        <taxon>Pseudomonadati</taxon>
        <taxon>Pseudomonadota</taxon>
        <taxon>Betaproteobacteria</taxon>
        <taxon>Neisseriales</taxon>
        <taxon>Neisseriaceae</taxon>
        <taxon>Craterilacuibacter</taxon>
    </lineage>
</organism>
<dbReference type="PROSITE" id="PS50983">
    <property type="entry name" value="FE_B12_PBP"/>
    <property type="match status" value="1"/>
</dbReference>
<dbReference type="EMBL" id="WSSB01000004">
    <property type="protein sequence ID" value="MXR36392.1"/>
    <property type="molecule type" value="Genomic_DNA"/>
</dbReference>
<evidence type="ECO:0000313" key="4">
    <source>
        <dbReference type="EMBL" id="MXR36392.1"/>
    </source>
</evidence>
<dbReference type="SUPFAM" id="SSF53807">
    <property type="entry name" value="Helical backbone' metal receptor"/>
    <property type="match status" value="1"/>
</dbReference>
<evidence type="ECO:0000313" key="5">
    <source>
        <dbReference type="Proteomes" id="UP000467214"/>
    </source>
</evidence>
<keyword evidence="1 2" id="KW-0732">Signal</keyword>
<dbReference type="Pfam" id="PF01497">
    <property type="entry name" value="Peripla_BP_2"/>
    <property type="match status" value="1"/>
</dbReference>
<sequence>MKILLLLAGLLALPAHAAISVTDDAGHTVTLARPAQRVISLAPHATELIYAAGGGARMVGAVSYSDYPPAALKLPRIGDNRQLDLERIIALKPDLLVVWLHGNAERQLAQLKKLGIPLFYSEPKKLADLPGSITRLGSLLGSEAAAKSAAQTYQQKLEMLTRRYSGKKPVRVFYQVWQKPLYTLNDSHIASDAIRLCGGVNVFGQLPITAPTVNAEAVLAANPDVIIAGSDDRRSTELDMWKRYPTLNAARRQQLYTVDSSLLSRSGPRIIDGAAQLCARLDQARKAQTP</sequence>
<dbReference type="Proteomes" id="UP000467214">
    <property type="component" value="Unassembled WGS sequence"/>
</dbReference>
<proteinExistence type="predicted"/>
<dbReference type="InterPro" id="IPR054828">
    <property type="entry name" value="Vit_B12_bind_prot"/>
</dbReference>
<dbReference type="AlphaFoldDB" id="A0A845BJL3"/>
<accession>A0A845BJL3</accession>
<comment type="caution">
    <text evidence="4">The sequence shown here is derived from an EMBL/GenBank/DDBJ whole genome shotgun (WGS) entry which is preliminary data.</text>
</comment>
<evidence type="ECO:0000256" key="1">
    <source>
        <dbReference type="ARBA" id="ARBA00022729"/>
    </source>
</evidence>
<dbReference type="RefSeq" id="WP_160795431.1">
    <property type="nucleotide sequence ID" value="NZ_WSSB01000004.1"/>
</dbReference>
<evidence type="ECO:0000259" key="3">
    <source>
        <dbReference type="PROSITE" id="PS50983"/>
    </source>
</evidence>
<feature type="chain" id="PRO_5032984660" evidence="2">
    <location>
        <begin position="18"/>
        <end position="290"/>
    </location>
</feature>
<feature type="signal peptide" evidence="2">
    <location>
        <begin position="1"/>
        <end position="17"/>
    </location>
</feature>
<evidence type="ECO:0000256" key="2">
    <source>
        <dbReference type="SAM" id="SignalP"/>
    </source>
</evidence>
<gene>
    <name evidence="4" type="ORF">GQF02_05325</name>
</gene>
<reference evidence="4 5" key="1">
    <citation type="submission" date="2019-12" db="EMBL/GenBank/DDBJ databases">
        <title>Neisseriaceae gen. nov. sp. Genome sequencing and assembly.</title>
        <authorList>
            <person name="Liu Z."/>
            <person name="Li A."/>
        </authorList>
    </citation>
    <scope>NUCLEOTIDE SEQUENCE [LARGE SCALE GENOMIC DNA]</scope>
    <source>
        <strain evidence="4 5">B2N2-7</strain>
    </source>
</reference>
<dbReference type="Gene3D" id="3.40.50.1980">
    <property type="entry name" value="Nitrogenase molybdenum iron protein domain"/>
    <property type="match status" value="2"/>
</dbReference>
<name>A0A845BJL3_9NEIS</name>
<feature type="domain" description="Fe/B12 periplasmic-binding" evidence="3">
    <location>
        <begin position="37"/>
        <end position="290"/>
    </location>
</feature>
<dbReference type="NCBIfam" id="NF038402">
    <property type="entry name" value="TroA_like"/>
    <property type="match status" value="1"/>
</dbReference>
<protein>
    <submittedName>
        <fullName evidence="4">ABC transporter substrate-binding protein</fullName>
    </submittedName>
</protein>
<dbReference type="PANTHER" id="PTHR30535">
    <property type="entry name" value="VITAMIN B12-BINDING PROTEIN"/>
    <property type="match status" value="1"/>
</dbReference>
<keyword evidence="5" id="KW-1185">Reference proteome</keyword>
<dbReference type="InterPro" id="IPR050902">
    <property type="entry name" value="ABC_Transporter_SBP"/>
</dbReference>
<dbReference type="PANTHER" id="PTHR30535:SF34">
    <property type="entry name" value="MOLYBDATE-BINDING PROTEIN MOLA"/>
    <property type="match status" value="1"/>
</dbReference>